<keyword evidence="3" id="KW-1185">Reference proteome</keyword>
<name>A0A8J3B8D9_9ACTN</name>
<dbReference type="EMBL" id="BMQB01000002">
    <property type="protein sequence ID" value="GGJ84434.1"/>
    <property type="molecule type" value="Genomic_DNA"/>
</dbReference>
<reference evidence="2" key="2">
    <citation type="submission" date="2020-09" db="EMBL/GenBank/DDBJ databases">
        <authorList>
            <person name="Sun Q."/>
            <person name="Ohkuma M."/>
        </authorList>
    </citation>
    <scope>NUCLEOTIDE SEQUENCE</scope>
    <source>
        <strain evidence="2">JCM 3090</strain>
    </source>
</reference>
<feature type="compositionally biased region" description="Low complexity" evidence="1">
    <location>
        <begin position="21"/>
        <end position="45"/>
    </location>
</feature>
<comment type="caution">
    <text evidence="2">The sequence shown here is derived from an EMBL/GenBank/DDBJ whole genome shotgun (WGS) entry which is preliminary data.</text>
</comment>
<protein>
    <submittedName>
        <fullName evidence="2">Uncharacterized protein</fullName>
    </submittedName>
</protein>
<accession>A0A8J3B8D9</accession>
<sequence>MVAGPLLLLTACGDDPSPGVIPTAAPSIPATTPTPDDSLPTPSASWSSRITKGDSTFWMTIGGLPSQVTDVTRPSRTQHLTFRLECDRGRVVAKVELDGAPRIWDHPCADGRLTSDLGTIQKGTEVRISMTGTEGTQYVADMRRPQ</sequence>
<dbReference type="Proteomes" id="UP000649739">
    <property type="component" value="Unassembled WGS sequence"/>
</dbReference>
<gene>
    <name evidence="2" type="ORF">GCM10010123_12570</name>
</gene>
<evidence type="ECO:0000313" key="2">
    <source>
        <dbReference type="EMBL" id="GGJ84434.1"/>
    </source>
</evidence>
<reference evidence="2" key="1">
    <citation type="journal article" date="2014" name="Int. J. Syst. Evol. Microbiol.">
        <title>Complete genome sequence of Corynebacterium casei LMG S-19264T (=DSM 44701T), isolated from a smear-ripened cheese.</title>
        <authorList>
            <consortium name="US DOE Joint Genome Institute (JGI-PGF)"/>
            <person name="Walter F."/>
            <person name="Albersmeier A."/>
            <person name="Kalinowski J."/>
            <person name="Ruckert C."/>
        </authorList>
    </citation>
    <scope>NUCLEOTIDE SEQUENCE</scope>
    <source>
        <strain evidence="2">JCM 3090</strain>
    </source>
</reference>
<evidence type="ECO:0000256" key="1">
    <source>
        <dbReference type="SAM" id="MobiDB-lite"/>
    </source>
</evidence>
<evidence type="ECO:0000313" key="3">
    <source>
        <dbReference type="Proteomes" id="UP000649739"/>
    </source>
</evidence>
<dbReference type="AlphaFoldDB" id="A0A8J3B8D9"/>
<feature type="region of interest" description="Disordered" evidence="1">
    <location>
        <begin position="18"/>
        <end position="47"/>
    </location>
</feature>
<proteinExistence type="predicted"/>
<organism evidence="2 3">
    <name type="scientific">Pilimelia anulata</name>
    <dbReference type="NCBI Taxonomy" id="53371"/>
    <lineage>
        <taxon>Bacteria</taxon>
        <taxon>Bacillati</taxon>
        <taxon>Actinomycetota</taxon>
        <taxon>Actinomycetes</taxon>
        <taxon>Micromonosporales</taxon>
        <taxon>Micromonosporaceae</taxon>
        <taxon>Pilimelia</taxon>
    </lineage>
</organism>